<evidence type="ECO:0000313" key="1">
    <source>
        <dbReference type="EMBL" id="KAB1633004.1"/>
    </source>
</evidence>
<dbReference type="Pfam" id="PF13450">
    <property type="entry name" value="NAD_binding_8"/>
    <property type="match status" value="1"/>
</dbReference>
<dbReference type="PANTHER" id="PTHR10668">
    <property type="entry name" value="PHYTOENE DEHYDROGENASE"/>
    <property type="match status" value="1"/>
</dbReference>
<accession>A0A7C8FUF6</accession>
<dbReference type="EMBL" id="WBKA01000002">
    <property type="protein sequence ID" value="KAB1633004.1"/>
    <property type="molecule type" value="Genomic_DNA"/>
</dbReference>
<keyword evidence="2" id="KW-1185">Reference proteome</keyword>
<dbReference type="InterPro" id="IPR036188">
    <property type="entry name" value="FAD/NAD-bd_sf"/>
</dbReference>
<comment type="caution">
    <text evidence="1">The sequence shown here is derived from an EMBL/GenBank/DDBJ whole genome shotgun (WGS) entry which is preliminary data.</text>
</comment>
<dbReference type="Gene3D" id="3.50.50.60">
    <property type="entry name" value="FAD/NAD(P)-binding domain"/>
    <property type="match status" value="1"/>
</dbReference>
<gene>
    <name evidence="1" type="ORF">F8O02_03915</name>
</gene>
<dbReference type="RefSeq" id="WP_158035926.1">
    <property type="nucleotide sequence ID" value="NZ_BAAAZV010000003.1"/>
</dbReference>
<dbReference type="AlphaFoldDB" id="A0A7C8FUF6"/>
<dbReference type="PANTHER" id="PTHR10668:SF105">
    <property type="entry name" value="DEHYDROGENASE-RELATED"/>
    <property type="match status" value="1"/>
</dbReference>
<protein>
    <submittedName>
        <fullName evidence="1">NAD(P)/FAD-dependent oxidoreductase</fullName>
    </submittedName>
</protein>
<proteinExistence type="predicted"/>
<sequence length="502" mass="51999">MSDPDVVVVGSGPNGLAAAVTCARAGLSVTVLEAQDAIGGGARTAELTLPGFHHDLCSAVHPAALASPFLRAFGIRERIAWRIPEVSYAHAMPDGPAVLAWRDLDRTVAELGAPALGGGPADAASWRRVLGPLSDRVDAVTRVAFDTLLRVPAHPVDELRLGLRALAQTPSDRGAPSQPLALRGTRARALFAGVAAHVAGRRPSLAAPAAGLVLAAQGHGAGWGVPVGGSQAIADALTRDLVAHGGRTVTGHPVRAAADLPRARAVLFDTSPRVLADVLGDRLPTGYRRALVRHRYGPGAAKLDLALDGPVPWRDPRLALAPTVHIGGTAEAIAAAEDATARAPWFAPPPEHPYLLVVQPGVVDDTRAPAGAQTLWAYLHVPAGSPLDPTEPILRRLEAYAPGLRDRVLGAHARSAAELARTNPNDVGGDISGGAVTMWRMLARPVLSPRPWATPVPGVYLCSAATPPGPAVHGMSGWLAARLALRDRFGVVALPDLGPDIP</sequence>
<evidence type="ECO:0000313" key="2">
    <source>
        <dbReference type="Proteomes" id="UP000481339"/>
    </source>
</evidence>
<dbReference type="Proteomes" id="UP000481339">
    <property type="component" value="Unassembled WGS sequence"/>
</dbReference>
<dbReference type="SUPFAM" id="SSF51905">
    <property type="entry name" value="FAD/NAD(P)-binding domain"/>
    <property type="match status" value="1"/>
</dbReference>
<dbReference type="OrthoDB" id="833207at2"/>
<reference evidence="1 2" key="1">
    <citation type="submission" date="2019-09" db="EMBL/GenBank/DDBJ databases">
        <title>Phylogeny of genus Pseudoclavibacter and closely related genus.</title>
        <authorList>
            <person name="Li Y."/>
        </authorList>
    </citation>
    <scope>NUCLEOTIDE SEQUENCE [LARGE SCALE GENOMIC DNA]</scope>
    <source>
        <strain evidence="1 2">JCM 16921</strain>
    </source>
</reference>
<name>A0A7C8FUF6_9MICO</name>
<organism evidence="1 2">
    <name type="scientific">Pseudoclavibacter caeni</name>
    <dbReference type="NCBI Taxonomy" id="908846"/>
    <lineage>
        <taxon>Bacteria</taxon>
        <taxon>Bacillati</taxon>
        <taxon>Actinomycetota</taxon>
        <taxon>Actinomycetes</taxon>
        <taxon>Micrococcales</taxon>
        <taxon>Microbacteriaceae</taxon>
        <taxon>Pseudoclavibacter</taxon>
    </lineage>
</organism>